<gene>
    <name evidence="2" type="ORF">QQ020_09345</name>
</gene>
<dbReference type="EMBL" id="JAUJEB010000001">
    <property type="protein sequence ID" value="MDN5212254.1"/>
    <property type="molecule type" value="Genomic_DNA"/>
</dbReference>
<organism evidence="2 3">
    <name type="scientific">Agaribacillus aureus</name>
    <dbReference type="NCBI Taxonomy" id="3051825"/>
    <lineage>
        <taxon>Bacteria</taxon>
        <taxon>Pseudomonadati</taxon>
        <taxon>Bacteroidota</taxon>
        <taxon>Cytophagia</taxon>
        <taxon>Cytophagales</taxon>
        <taxon>Splendidivirgaceae</taxon>
        <taxon>Agaribacillus</taxon>
    </lineage>
</organism>
<sequence length="148" mass="17624">MISLNLPTIDLKLTREGNQVFVFDIFRKKKILLTPEEWVRQHFAYYLTTHLNYPKSLMKLESGLRYNKLAKRSDIVVYNRQSDPFILVECKSYHQKLNQKVLDQVSLYNQTLKAKYLAISNGLQHYFFEIDFNRGDFRQLNQLPSCDI</sequence>
<dbReference type="InterPro" id="IPR029464">
    <property type="entry name" value="HSDR_N"/>
</dbReference>
<dbReference type="Pfam" id="PF13588">
    <property type="entry name" value="HSDR_N_2"/>
    <property type="match status" value="1"/>
</dbReference>
<feature type="domain" description="Type I restriction enzyme R protein N-terminal" evidence="1">
    <location>
        <begin position="35"/>
        <end position="144"/>
    </location>
</feature>
<protein>
    <submittedName>
        <fullName evidence="2">Type I restriction enzyme HsdR N-terminal domain-containing protein</fullName>
    </submittedName>
</protein>
<keyword evidence="3" id="KW-1185">Reference proteome</keyword>
<evidence type="ECO:0000259" key="1">
    <source>
        <dbReference type="Pfam" id="PF13588"/>
    </source>
</evidence>
<dbReference type="Proteomes" id="UP001172083">
    <property type="component" value="Unassembled WGS sequence"/>
</dbReference>
<name>A0ABT8L3E4_9BACT</name>
<evidence type="ECO:0000313" key="2">
    <source>
        <dbReference type="EMBL" id="MDN5212254.1"/>
    </source>
</evidence>
<reference evidence="2" key="1">
    <citation type="submission" date="2023-06" db="EMBL/GenBank/DDBJ databases">
        <title>Genomic of Agaribacillus aureum.</title>
        <authorList>
            <person name="Wang G."/>
        </authorList>
    </citation>
    <scope>NUCLEOTIDE SEQUENCE</scope>
    <source>
        <strain evidence="2">BMA12</strain>
    </source>
</reference>
<accession>A0ABT8L3E4</accession>
<dbReference type="RefSeq" id="WP_346757576.1">
    <property type="nucleotide sequence ID" value="NZ_JAUJEB010000001.1"/>
</dbReference>
<evidence type="ECO:0000313" key="3">
    <source>
        <dbReference type="Proteomes" id="UP001172083"/>
    </source>
</evidence>
<dbReference type="Gene3D" id="3.90.1570.30">
    <property type="match status" value="1"/>
</dbReference>
<proteinExistence type="predicted"/>
<comment type="caution">
    <text evidence="2">The sequence shown here is derived from an EMBL/GenBank/DDBJ whole genome shotgun (WGS) entry which is preliminary data.</text>
</comment>